<dbReference type="Pfam" id="PF06719">
    <property type="entry name" value="AraC_N"/>
    <property type="match status" value="1"/>
</dbReference>
<dbReference type="RefSeq" id="WP_073052533.1">
    <property type="nucleotide sequence ID" value="NZ_FQUP01000001.1"/>
</dbReference>
<dbReference type="EMBL" id="FQUP01000001">
    <property type="protein sequence ID" value="SHF27136.1"/>
    <property type="molecule type" value="Genomic_DNA"/>
</dbReference>
<dbReference type="SMART" id="SM00342">
    <property type="entry name" value="HTH_ARAC"/>
    <property type="match status" value="1"/>
</dbReference>
<dbReference type="GO" id="GO:0043565">
    <property type="term" value="F:sequence-specific DNA binding"/>
    <property type="evidence" value="ECO:0007669"/>
    <property type="project" value="InterPro"/>
</dbReference>
<proteinExistence type="predicted"/>
<dbReference type="PROSITE" id="PS01124">
    <property type="entry name" value="HTH_ARAC_FAMILY_2"/>
    <property type="match status" value="1"/>
</dbReference>
<dbReference type="InterPro" id="IPR018060">
    <property type="entry name" value="HTH_AraC"/>
</dbReference>
<evidence type="ECO:0000313" key="5">
    <source>
        <dbReference type="Proteomes" id="UP000184485"/>
    </source>
</evidence>
<dbReference type="Proteomes" id="UP000184485">
    <property type="component" value="Unassembled WGS sequence"/>
</dbReference>
<evidence type="ECO:0000256" key="1">
    <source>
        <dbReference type="ARBA" id="ARBA00023015"/>
    </source>
</evidence>
<dbReference type="AlphaFoldDB" id="A0A1M5AAS0"/>
<accession>A0A1M5AAS0</accession>
<keyword evidence="4" id="KW-0238">DNA-binding</keyword>
<name>A0A1M5AAS0_9HYPH</name>
<dbReference type="STRING" id="1122133.SAMN02745157_2065"/>
<dbReference type="Pfam" id="PF12833">
    <property type="entry name" value="HTH_18"/>
    <property type="match status" value="1"/>
</dbReference>
<keyword evidence="5" id="KW-1185">Reference proteome</keyword>
<dbReference type="PANTHER" id="PTHR43436">
    <property type="entry name" value="ARAC-FAMILY TRANSCRIPTIONAL REGULATOR"/>
    <property type="match status" value="1"/>
</dbReference>
<feature type="domain" description="HTH araC/xylS-type" evidence="3">
    <location>
        <begin position="189"/>
        <end position="287"/>
    </location>
</feature>
<dbReference type="InterPro" id="IPR009594">
    <property type="entry name" value="Tscrpt_reg_HTH_AraC_N"/>
</dbReference>
<gene>
    <name evidence="4" type="ORF">SAMN02745157_2065</name>
</gene>
<dbReference type="Gene3D" id="1.10.10.60">
    <property type="entry name" value="Homeodomain-like"/>
    <property type="match status" value="1"/>
</dbReference>
<protein>
    <submittedName>
        <fullName evidence="4">AraC-type DNA-binding protein</fullName>
    </submittedName>
</protein>
<reference evidence="4 5" key="1">
    <citation type="submission" date="2016-11" db="EMBL/GenBank/DDBJ databases">
        <authorList>
            <person name="Jaros S."/>
            <person name="Januszkiewicz K."/>
            <person name="Wedrychowicz H."/>
        </authorList>
    </citation>
    <scope>NUCLEOTIDE SEQUENCE [LARGE SCALE GENOMIC DNA]</scope>
    <source>
        <strain evidence="4 5">DSM 19436</strain>
    </source>
</reference>
<evidence type="ECO:0000256" key="2">
    <source>
        <dbReference type="ARBA" id="ARBA00023163"/>
    </source>
</evidence>
<dbReference type="SUPFAM" id="SSF46689">
    <property type="entry name" value="Homeodomain-like"/>
    <property type="match status" value="2"/>
</dbReference>
<organism evidence="4 5">
    <name type="scientific">Kaistia soli DSM 19436</name>
    <dbReference type="NCBI Taxonomy" id="1122133"/>
    <lineage>
        <taxon>Bacteria</taxon>
        <taxon>Pseudomonadati</taxon>
        <taxon>Pseudomonadota</taxon>
        <taxon>Alphaproteobacteria</taxon>
        <taxon>Hyphomicrobiales</taxon>
        <taxon>Kaistiaceae</taxon>
        <taxon>Kaistia</taxon>
    </lineage>
</organism>
<keyword evidence="2" id="KW-0804">Transcription</keyword>
<sequence length="303" mass="32959">MDQIDELRDILRRNAVVGRAETAIPSLRLLRAEAATLPAPSFYQPVLCIAAQGSKRLMVGGQAVIYDPSRFLLVAVDMPVMACIVDATPASPYLCATLRLDRLAIVEVLAGLPLADEAIDQGVGMAIGPLGADLLDPVLRLVRLVERPADAAVLAPLAEREILYRLLTSPAGSVLRQMVAQNSRLARVDRAIDWIKTHFNQPMRIDGLAEIAGMSPASLHRHFKAVTAMSPLQFQKQIRLLEARRRLVAENLDAGMIGFSVGYESQSQFSREYARLFGAPPSRDAARLRGLAAVDPERIGAPI</sequence>
<keyword evidence="1" id="KW-0805">Transcription regulation</keyword>
<evidence type="ECO:0000313" key="4">
    <source>
        <dbReference type="EMBL" id="SHF27136.1"/>
    </source>
</evidence>
<dbReference type="PANTHER" id="PTHR43436:SF1">
    <property type="entry name" value="TRANSCRIPTIONAL REGULATORY PROTEIN"/>
    <property type="match status" value="1"/>
</dbReference>
<dbReference type="InterPro" id="IPR009057">
    <property type="entry name" value="Homeodomain-like_sf"/>
</dbReference>
<dbReference type="GO" id="GO:0003700">
    <property type="term" value="F:DNA-binding transcription factor activity"/>
    <property type="evidence" value="ECO:0007669"/>
    <property type="project" value="InterPro"/>
</dbReference>
<dbReference type="OrthoDB" id="9802263at2"/>
<evidence type="ECO:0000259" key="3">
    <source>
        <dbReference type="PROSITE" id="PS01124"/>
    </source>
</evidence>